<comment type="caution">
    <text evidence="1">The sequence shown here is derived from an EMBL/GenBank/DDBJ whole genome shotgun (WGS) entry which is preliminary data.</text>
</comment>
<reference evidence="1" key="2">
    <citation type="submission" date="2023-12" db="EMBL/GenBank/DDBJ databases">
        <authorList>
            <person name="Sun Q."/>
            <person name="Inoue M."/>
        </authorList>
    </citation>
    <scope>NUCLEOTIDE SEQUENCE</scope>
    <source>
        <strain evidence="1">JCM 14265</strain>
    </source>
</reference>
<proteinExistence type="predicted"/>
<dbReference type="AlphaFoldDB" id="A0AAV3SSQ2"/>
<dbReference type="Proteomes" id="UP001501425">
    <property type="component" value="Unassembled WGS sequence"/>
</dbReference>
<protein>
    <submittedName>
        <fullName evidence="1">Uncharacterized protein</fullName>
    </submittedName>
</protein>
<organism evidence="1 2">
    <name type="scientific">Halorubrum ejinorense</name>
    <dbReference type="NCBI Taxonomy" id="425309"/>
    <lineage>
        <taxon>Archaea</taxon>
        <taxon>Methanobacteriati</taxon>
        <taxon>Methanobacteriota</taxon>
        <taxon>Stenosarchaea group</taxon>
        <taxon>Halobacteria</taxon>
        <taxon>Halobacteriales</taxon>
        <taxon>Haloferacaceae</taxon>
        <taxon>Halorubrum</taxon>
    </lineage>
</organism>
<dbReference type="EMBL" id="BAAADQ010000006">
    <property type="protein sequence ID" value="GAA0541383.1"/>
    <property type="molecule type" value="Genomic_DNA"/>
</dbReference>
<evidence type="ECO:0000313" key="1">
    <source>
        <dbReference type="EMBL" id="GAA0541383.1"/>
    </source>
</evidence>
<reference evidence="1" key="1">
    <citation type="journal article" date="2014" name="Int. J. Syst. Evol. Microbiol.">
        <title>Complete genome sequence of Corynebacterium casei LMG S-19264T (=DSM 44701T), isolated from a smear-ripened cheese.</title>
        <authorList>
            <consortium name="US DOE Joint Genome Institute (JGI-PGF)"/>
            <person name="Walter F."/>
            <person name="Albersmeier A."/>
            <person name="Kalinowski J."/>
            <person name="Ruckert C."/>
        </authorList>
    </citation>
    <scope>NUCLEOTIDE SEQUENCE</scope>
    <source>
        <strain evidence="1">JCM 14265</strain>
    </source>
</reference>
<accession>A0AAV3SSQ2</accession>
<evidence type="ECO:0000313" key="2">
    <source>
        <dbReference type="Proteomes" id="UP001501425"/>
    </source>
</evidence>
<gene>
    <name evidence="1" type="ORF">GCM10008994_15580</name>
</gene>
<name>A0AAV3SSQ2_9EURY</name>
<sequence>MRRPATDRTTDAIRERPLTKEETQICVALCEEGRSELTPSVEQRNKRLCLAVSNNDE</sequence>